<keyword evidence="4" id="KW-1185">Reference proteome</keyword>
<dbReference type="OrthoDB" id="4757095at2759"/>
<evidence type="ECO:0000259" key="2">
    <source>
        <dbReference type="Pfam" id="PF24864"/>
    </source>
</evidence>
<dbReference type="PANTHER" id="PTHR38790">
    <property type="entry name" value="2EXR DOMAIN-CONTAINING PROTEIN-RELATED"/>
    <property type="match status" value="1"/>
</dbReference>
<dbReference type="InterPro" id="IPR056632">
    <property type="entry name" value="DUF7730"/>
</dbReference>
<feature type="compositionally biased region" description="Basic residues" evidence="1">
    <location>
        <begin position="55"/>
        <end position="65"/>
    </location>
</feature>
<reference evidence="3 4" key="1">
    <citation type="submission" date="2016-04" db="EMBL/GenBank/DDBJ databases">
        <title>A degradative enzymes factory behind the ericoid mycorrhizal symbiosis.</title>
        <authorList>
            <consortium name="DOE Joint Genome Institute"/>
            <person name="Martino E."/>
            <person name="Morin E."/>
            <person name="Grelet G."/>
            <person name="Kuo A."/>
            <person name="Kohler A."/>
            <person name="Daghino S."/>
            <person name="Barry K."/>
            <person name="Choi C."/>
            <person name="Cichocki N."/>
            <person name="Clum A."/>
            <person name="Copeland A."/>
            <person name="Hainaut M."/>
            <person name="Haridas S."/>
            <person name="Labutti K."/>
            <person name="Lindquist E."/>
            <person name="Lipzen A."/>
            <person name="Khouja H.-R."/>
            <person name="Murat C."/>
            <person name="Ohm R."/>
            <person name="Olson A."/>
            <person name="Spatafora J."/>
            <person name="Veneault-Fourrey C."/>
            <person name="Henrissat B."/>
            <person name="Grigoriev I."/>
            <person name="Martin F."/>
            <person name="Perotto S."/>
        </authorList>
    </citation>
    <scope>NUCLEOTIDE SEQUENCE [LARGE SCALE GENOMIC DNA]</scope>
    <source>
        <strain evidence="3 4">F</strain>
    </source>
</reference>
<dbReference type="Proteomes" id="UP000235786">
    <property type="component" value="Unassembled WGS sequence"/>
</dbReference>
<dbReference type="STRING" id="1149755.A0A2J6RQ56"/>
<feature type="region of interest" description="Disordered" evidence="1">
    <location>
        <begin position="41"/>
        <end position="74"/>
    </location>
</feature>
<evidence type="ECO:0000313" key="4">
    <source>
        <dbReference type="Proteomes" id="UP000235786"/>
    </source>
</evidence>
<dbReference type="EMBL" id="KZ613945">
    <property type="protein sequence ID" value="PMD40630.1"/>
    <property type="molecule type" value="Genomic_DNA"/>
</dbReference>
<evidence type="ECO:0000313" key="3">
    <source>
        <dbReference type="EMBL" id="PMD40630.1"/>
    </source>
</evidence>
<protein>
    <recommendedName>
        <fullName evidence="2">DUF7730 domain-containing protein</fullName>
    </recommendedName>
</protein>
<name>A0A2J6RQ56_HYAVF</name>
<proteinExistence type="predicted"/>
<dbReference type="Pfam" id="PF24864">
    <property type="entry name" value="DUF7730"/>
    <property type="match status" value="1"/>
</dbReference>
<accession>A0A2J6RQ56</accession>
<evidence type="ECO:0000256" key="1">
    <source>
        <dbReference type="SAM" id="MobiDB-lite"/>
    </source>
</evidence>
<organism evidence="3 4">
    <name type="scientific">Hyaloscypha variabilis (strain UAMH 11265 / GT02V1 / F)</name>
    <name type="common">Meliniomyces variabilis</name>
    <dbReference type="NCBI Taxonomy" id="1149755"/>
    <lineage>
        <taxon>Eukaryota</taxon>
        <taxon>Fungi</taxon>
        <taxon>Dikarya</taxon>
        <taxon>Ascomycota</taxon>
        <taxon>Pezizomycotina</taxon>
        <taxon>Leotiomycetes</taxon>
        <taxon>Helotiales</taxon>
        <taxon>Hyaloscyphaceae</taxon>
        <taxon>Hyaloscypha</taxon>
        <taxon>Hyaloscypha variabilis</taxon>
    </lineage>
</organism>
<sequence>MAHDSSDRPSIRPVSAHDAVHQLSSNFSRLSHVGTSLWENTRSRLSHQKSPYHAQRPRLLKRKNGKGGQLGLKRRALTLPLPEKGSSDALWNFQQQTVQQTDSGLCMRLPYEVRNLIFELVVAGENSVVHVYKKSKRMGHWRCRRQANGLPCTWIEPCSKALPFKAMSMDNHGVLISGDHTMQRYFDRSKILSNKKDHDISPLSLLCTCRQTYTETIPLLYAKTHFHFPGLTDILDFKKHVLPNRFDSIRVLSIDWEPNPFFIASTPQMRVDTWNTISQMKGLQQLRVYIKTLCILPDSSAARSLKQNLRKVTGLKKFQLIVTKDQFPIWNGFLDDDMEVKLTVNTEARGDSSFRPMPATASLVRAY</sequence>
<gene>
    <name evidence="3" type="ORF">L207DRAFT_342614</name>
</gene>
<dbReference type="AlphaFoldDB" id="A0A2J6RQ56"/>
<feature type="domain" description="DUF7730" evidence="2">
    <location>
        <begin position="99"/>
        <end position="321"/>
    </location>
</feature>